<keyword evidence="4" id="KW-1185">Reference proteome</keyword>
<keyword evidence="2" id="KW-0472">Membrane</keyword>
<feature type="transmembrane region" description="Helical" evidence="2">
    <location>
        <begin position="6"/>
        <end position="32"/>
    </location>
</feature>
<evidence type="ECO:0000313" key="4">
    <source>
        <dbReference type="Proteomes" id="UP000597762"/>
    </source>
</evidence>
<protein>
    <submittedName>
        <fullName evidence="3">Uncharacterized protein</fullName>
    </submittedName>
</protein>
<feature type="region of interest" description="Disordered" evidence="1">
    <location>
        <begin position="192"/>
        <end position="367"/>
    </location>
</feature>
<feature type="compositionally biased region" description="Basic and acidic residues" evidence="1">
    <location>
        <begin position="288"/>
        <end position="314"/>
    </location>
</feature>
<evidence type="ECO:0000256" key="2">
    <source>
        <dbReference type="SAM" id="Phobius"/>
    </source>
</evidence>
<keyword evidence="2" id="KW-0812">Transmembrane</keyword>
<feature type="compositionally biased region" description="Basic and acidic residues" evidence="1">
    <location>
        <begin position="192"/>
        <end position="222"/>
    </location>
</feature>
<evidence type="ECO:0000313" key="3">
    <source>
        <dbReference type="EMBL" id="CAE1314334.1"/>
    </source>
</evidence>
<keyword evidence="2" id="KW-1133">Transmembrane helix</keyword>
<organism evidence="3 4">
    <name type="scientific">Acanthosepion pharaonis</name>
    <name type="common">Pharaoh cuttlefish</name>
    <name type="synonym">Sepia pharaonis</name>
    <dbReference type="NCBI Taxonomy" id="158019"/>
    <lineage>
        <taxon>Eukaryota</taxon>
        <taxon>Metazoa</taxon>
        <taxon>Spiralia</taxon>
        <taxon>Lophotrochozoa</taxon>
        <taxon>Mollusca</taxon>
        <taxon>Cephalopoda</taxon>
        <taxon>Coleoidea</taxon>
        <taxon>Decapodiformes</taxon>
        <taxon>Sepiida</taxon>
        <taxon>Sepiina</taxon>
        <taxon>Sepiidae</taxon>
        <taxon>Acanthosepion</taxon>
    </lineage>
</organism>
<sequence length="397" mass="44445">MSTDEVTIIVVSVLCVLIVIAAIVAVSIYFCCRSKNRRKPGRYELPAPESNHSQSSPSHQDEPAPKPLPKVGSSGLWMSKPIMHTQGPNDAYHQLKPNGVRKEPVMMREILSTPNVNQPTSGYIYQGNLRMYHSQQFPGLVSGYGEHRGAYYNEAFIYPTYVDARLSHRSSMRFLEASGYYTTEELSRENHNRDVLYHQRQRNSSELRESRHSSFLREDSAKPSRFQQKSPQERKSRSNESAANSRSSSKNKSATASTASGAESVIERPNIQEANRSSVVSSAPAIDKVSESIESRTEEKPEDFRTQADGKTKAEIATPSTSTHVEPDNSSLDHLNLAPEQRDIPSDQQSYVDSVSDVTDLESKGQKITTQAFEFLDTYISDADDDMDRSKYYSGKS</sequence>
<proteinExistence type="predicted"/>
<dbReference type="AlphaFoldDB" id="A0A812E004"/>
<dbReference type="Proteomes" id="UP000597762">
    <property type="component" value="Unassembled WGS sequence"/>
</dbReference>
<feature type="compositionally biased region" description="Polar residues" evidence="1">
    <location>
        <begin position="272"/>
        <end position="281"/>
    </location>
</feature>
<reference evidence="3" key="1">
    <citation type="submission" date="2021-01" db="EMBL/GenBank/DDBJ databases">
        <authorList>
            <person name="Li R."/>
            <person name="Bekaert M."/>
        </authorList>
    </citation>
    <scope>NUCLEOTIDE SEQUENCE</scope>
    <source>
        <strain evidence="3">Farmed</strain>
    </source>
</reference>
<evidence type="ECO:0000256" key="1">
    <source>
        <dbReference type="SAM" id="MobiDB-lite"/>
    </source>
</evidence>
<feature type="compositionally biased region" description="Polar residues" evidence="1">
    <location>
        <begin position="318"/>
        <end position="333"/>
    </location>
</feature>
<feature type="compositionally biased region" description="Low complexity" evidence="1">
    <location>
        <begin position="346"/>
        <end position="358"/>
    </location>
</feature>
<dbReference type="EMBL" id="CAHIKZ030004712">
    <property type="protein sequence ID" value="CAE1314334.1"/>
    <property type="molecule type" value="Genomic_DNA"/>
</dbReference>
<gene>
    <name evidence="3" type="ORF">SPHA_65321</name>
</gene>
<feature type="region of interest" description="Disordered" evidence="1">
    <location>
        <begin position="42"/>
        <end position="70"/>
    </location>
</feature>
<comment type="caution">
    <text evidence="3">The sequence shown here is derived from an EMBL/GenBank/DDBJ whole genome shotgun (WGS) entry which is preliminary data.</text>
</comment>
<feature type="compositionally biased region" description="Low complexity" evidence="1">
    <location>
        <begin position="239"/>
        <end position="264"/>
    </location>
</feature>
<accession>A0A812E004</accession>
<name>A0A812E004_ACAPH</name>
<dbReference type="OrthoDB" id="6095292at2759"/>